<dbReference type="EMBL" id="JAGGLC010000003">
    <property type="protein sequence ID" value="MBP1986971.1"/>
    <property type="molecule type" value="Genomic_DNA"/>
</dbReference>
<comment type="caution">
    <text evidence="1">The sequence shown here is derived from an EMBL/GenBank/DDBJ whole genome shotgun (WGS) entry which is preliminary data.</text>
</comment>
<evidence type="ECO:0000313" key="2">
    <source>
        <dbReference type="Proteomes" id="UP000823736"/>
    </source>
</evidence>
<accession>A0A8T4GV18</accession>
<dbReference type="AlphaFoldDB" id="A0A8T4GV18"/>
<sequence length="44" mass="5047">MGRYPNCPSCGKDIKVNKIYRLEADGFVYHSCYKCDNIFEVTPA</sequence>
<evidence type="ECO:0000313" key="1">
    <source>
        <dbReference type="EMBL" id="MBP1986971.1"/>
    </source>
</evidence>
<name>A0A8T4GV18_9EURY</name>
<protein>
    <submittedName>
        <fullName evidence="1">Putative C2H2 Zn-finger protein</fullName>
    </submittedName>
</protein>
<organism evidence="1 2">
    <name type="scientific">Halolamina salifodinae</name>
    <dbReference type="NCBI Taxonomy" id="1202767"/>
    <lineage>
        <taxon>Archaea</taxon>
        <taxon>Methanobacteriati</taxon>
        <taxon>Methanobacteriota</taxon>
        <taxon>Stenosarchaea group</taxon>
        <taxon>Halobacteria</taxon>
        <taxon>Halobacteriales</taxon>
        <taxon>Haloferacaceae</taxon>
    </lineage>
</organism>
<proteinExistence type="predicted"/>
<gene>
    <name evidence="1" type="ORF">J2753_001469</name>
</gene>
<dbReference type="Proteomes" id="UP000823736">
    <property type="component" value="Unassembled WGS sequence"/>
</dbReference>
<reference evidence="1" key="1">
    <citation type="submission" date="2021-03" db="EMBL/GenBank/DDBJ databases">
        <title>Genomic Encyclopedia of Type Strains, Phase IV (KMG-IV): sequencing the most valuable type-strain genomes for metagenomic binning, comparative biology and taxonomic classification.</title>
        <authorList>
            <person name="Goeker M."/>
        </authorList>
    </citation>
    <scope>NUCLEOTIDE SEQUENCE</scope>
    <source>
        <strain evidence="1">DSM 26232</strain>
    </source>
</reference>
<keyword evidence="2" id="KW-1185">Reference proteome</keyword>